<proteinExistence type="predicted"/>
<dbReference type="STRING" id="1513271.XM47_16560"/>
<dbReference type="Proteomes" id="UP000037600">
    <property type="component" value="Unassembled WGS sequence"/>
</dbReference>
<dbReference type="InterPro" id="IPR051689">
    <property type="entry name" value="Sterol_desaturase/TMEM195"/>
</dbReference>
<comment type="subcellular location">
    <subcellularLocation>
        <location evidence="1">Endomembrane system</location>
        <topology evidence="1">Multi-pass membrane protein</topology>
    </subcellularLocation>
</comment>
<keyword evidence="6 7" id="KW-0472">Membrane</keyword>
<keyword evidence="2 7" id="KW-0812">Transmembrane</keyword>
<protein>
    <recommendedName>
        <fullName evidence="8">Fatty acid hydroxylase domain-containing protein</fullName>
    </recommendedName>
</protein>
<evidence type="ECO:0000313" key="9">
    <source>
        <dbReference type="EMBL" id="KMT64005.1"/>
    </source>
</evidence>
<dbReference type="GO" id="GO:0006643">
    <property type="term" value="P:membrane lipid metabolic process"/>
    <property type="evidence" value="ECO:0007669"/>
    <property type="project" value="TreeGrafter"/>
</dbReference>
<feature type="transmembrane region" description="Helical" evidence="7">
    <location>
        <begin position="171"/>
        <end position="194"/>
    </location>
</feature>
<comment type="caution">
    <text evidence="9">The sequence shown here is derived from an EMBL/GenBank/DDBJ whole genome shotgun (WGS) entry which is preliminary data.</text>
</comment>
<evidence type="ECO:0000313" key="10">
    <source>
        <dbReference type="Proteomes" id="UP000037600"/>
    </source>
</evidence>
<feature type="transmembrane region" description="Helical" evidence="7">
    <location>
        <begin position="201"/>
        <end position="218"/>
    </location>
</feature>
<gene>
    <name evidence="9" type="ORF">XM47_16560</name>
</gene>
<feature type="transmembrane region" description="Helical" evidence="7">
    <location>
        <begin position="74"/>
        <end position="94"/>
    </location>
</feature>
<organism evidence="9 10">
    <name type="scientific">Catenovulum maritimum</name>
    <dbReference type="NCBI Taxonomy" id="1513271"/>
    <lineage>
        <taxon>Bacteria</taxon>
        <taxon>Pseudomonadati</taxon>
        <taxon>Pseudomonadota</taxon>
        <taxon>Gammaproteobacteria</taxon>
        <taxon>Alteromonadales</taxon>
        <taxon>Alteromonadaceae</taxon>
        <taxon>Catenovulum</taxon>
    </lineage>
</organism>
<dbReference type="PANTHER" id="PTHR21624:SF1">
    <property type="entry name" value="ALKYLGLYCEROL MONOOXYGENASE"/>
    <property type="match status" value="1"/>
</dbReference>
<dbReference type="GO" id="GO:0012505">
    <property type="term" value="C:endomembrane system"/>
    <property type="evidence" value="ECO:0007669"/>
    <property type="project" value="UniProtKB-SubCell"/>
</dbReference>
<evidence type="ECO:0000259" key="8">
    <source>
        <dbReference type="Pfam" id="PF04116"/>
    </source>
</evidence>
<dbReference type="GO" id="GO:0016020">
    <property type="term" value="C:membrane"/>
    <property type="evidence" value="ECO:0007669"/>
    <property type="project" value="GOC"/>
</dbReference>
<evidence type="ECO:0000256" key="1">
    <source>
        <dbReference type="ARBA" id="ARBA00004127"/>
    </source>
</evidence>
<dbReference type="GO" id="GO:0008610">
    <property type="term" value="P:lipid biosynthetic process"/>
    <property type="evidence" value="ECO:0007669"/>
    <property type="project" value="InterPro"/>
</dbReference>
<dbReference type="AlphaFoldDB" id="A0A0J8GMJ5"/>
<dbReference type="PATRIC" id="fig|1513271.3.peg.3408"/>
<accession>A0A0J8GMJ5</accession>
<dbReference type="GO" id="GO:0005506">
    <property type="term" value="F:iron ion binding"/>
    <property type="evidence" value="ECO:0007669"/>
    <property type="project" value="InterPro"/>
</dbReference>
<dbReference type="OrthoDB" id="9770329at2"/>
<dbReference type="EMBL" id="LAZL01000034">
    <property type="protein sequence ID" value="KMT64005.1"/>
    <property type="molecule type" value="Genomic_DNA"/>
</dbReference>
<keyword evidence="4" id="KW-0560">Oxidoreductase</keyword>
<evidence type="ECO:0000256" key="2">
    <source>
        <dbReference type="ARBA" id="ARBA00022692"/>
    </source>
</evidence>
<feature type="transmembrane region" description="Helical" evidence="7">
    <location>
        <begin position="20"/>
        <end position="40"/>
    </location>
</feature>
<evidence type="ECO:0000256" key="3">
    <source>
        <dbReference type="ARBA" id="ARBA00022989"/>
    </source>
</evidence>
<feature type="transmembrane region" description="Helical" evidence="7">
    <location>
        <begin position="106"/>
        <end position="126"/>
    </location>
</feature>
<dbReference type="GO" id="GO:0050479">
    <property type="term" value="F:glyceryl-ether monooxygenase activity"/>
    <property type="evidence" value="ECO:0007669"/>
    <property type="project" value="TreeGrafter"/>
</dbReference>
<evidence type="ECO:0000256" key="5">
    <source>
        <dbReference type="ARBA" id="ARBA00023098"/>
    </source>
</evidence>
<dbReference type="PANTHER" id="PTHR21624">
    <property type="entry name" value="STEROL DESATURASE-RELATED PROTEIN"/>
    <property type="match status" value="1"/>
</dbReference>
<dbReference type="Pfam" id="PF04116">
    <property type="entry name" value="FA_hydroxylase"/>
    <property type="match status" value="1"/>
</dbReference>
<keyword evidence="3 7" id="KW-1133">Transmembrane helix</keyword>
<evidence type="ECO:0000256" key="6">
    <source>
        <dbReference type="ARBA" id="ARBA00023136"/>
    </source>
</evidence>
<sequence length="324" mass="37512">MDWLNLTLFDLASYLIDANQRIFILYLITSALIASVIYAFSQRKPGLVHFLLNRKIWLHASSVADYKIWIINKFIRVILVTPLLFSSIPIAIWVNELISTFQGPAGLPQTATLTQAFGFTLILFLLDDFSRFLLHWLMHKIPLLWAFHQVHHSAEVLTPFSVYRIHPVESALYALRMVLVQGLSIGIGTALFAINLTMLDILGANLFIFGFNILGANLRHSHVWFVWPSWLQHWLICPAQHQMHHGRQVKYYDCNFGTCLSIWDKLFFSFKLAPKVKPYRLEFGLAKTPSQSAHKLTNLYFLPIKYAWLSLVSFLKKRLNIHFK</sequence>
<evidence type="ECO:0000256" key="4">
    <source>
        <dbReference type="ARBA" id="ARBA00023002"/>
    </source>
</evidence>
<keyword evidence="10" id="KW-1185">Reference proteome</keyword>
<keyword evidence="5" id="KW-0443">Lipid metabolism</keyword>
<reference evidence="9 10" key="1">
    <citation type="submission" date="2015-04" db="EMBL/GenBank/DDBJ databases">
        <title>Draft Genome Sequence of the Novel Agar-Digesting Marine Bacterium Q1.</title>
        <authorList>
            <person name="Li Y."/>
            <person name="Li D."/>
            <person name="Chen G."/>
            <person name="Du Z."/>
        </authorList>
    </citation>
    <scope>NUCLEOTIDE SEQUENCE [LARGE SCALE GENOMIC DNA]</scope>
    <source>
        <strain evidence="9 10">Q1</strain>
    </source>
</reference>
<evidence type="ECO:0000256" key="7">
    <source>
        <dbReference type="SAM" id="Phobius"/>
    </source>
</evidence>
<feature type="domain" description="Fatty acid hydroxylase" evidence="8">
    <location>
        <begin position="121"/>
        <end position="267"/>
    </location>
</feature>
<name>A0A0J8GMJ5_9ALTE</name>
<dbReference type="InterPro" id="IPR006694">
    <property type="entry name" value="Fatty_acid_hydroxylase"/>
</dbReference>